<comment type="caution">
    <text evidence="1">The sequence shown here is derived from an EMBL/GenBank/DDBJ whole genome shotgun (WGS) entry which is preliminary data.</text>
</comment>
<dbReference type="Proteomes" id="UP000292362">
    <property type="component" value="Unassembled WGS sequence"/>
</dbReference>
<sequence length="953" mass="111213">MKNWLKHFSKKETSLIKHQNKETSRKMIGTILRLSILLMNVGIFQINNSMYLRNVGVMAAVFSEPSEDKSDGPSMEGTGLDVDTDQEEKKPLVFEFIFLKEEKASEIDSEERNVTNINDRYGVADENTYLFRLCNGTHEIPQHATTHSNQEFINSNENKIECSEKIPMDDHFLLEIHDLSYHKDIIRFNTLLNIVKNLKLKIERKVFLHEYIVYRNFKYIIKLSDSQDDSFYDIPLNCFRQIIDTLNFLDPEPSKNLDEFLTKFYFKTKFFYKNREECFTNENSPLLNFFSGYTLRKCYQTEDEAGHANINDGFEETKQDSSGINSTNTADEFMLKKYCYDWPLGAYLSRYNLSLQYTDGVVTVEKKTTQVFTRDLAGKLIADNFYFRLIKGSFFRFNHACIFDENIVILSFFFTKRNILGLELSDLEYEPTIEERHPEHDHQIIKNASTSKNIEFPPENDTRQAVFNLMKIIPAFREIKTLKIKNVELDLFDLNALSDLQSLTNLEITSSKEIERILGKIILKNESLKNIVLESVILEENFFDSLKLISPEVLVLKNCKPPKECQVLNFQSEKIFSLFSDQASIFASKLHKFEIVGEKNIDPNFLKFLKKLKVLKLISCFDKILSVEFFEYISKIQDLEELNLSGNEFYSYFNVKIFSKMTSLSKLELEDCGIDFSSTVPSNLDKKEFKCALKELNLSKNKSENVFLFVNWFPGLEVLDLSEFCVEGNPNRTTNQVEVSLPENLKVLKLKKVKNSFFKKFKIQLHEKVESLYLRDSIWDFRSSPWCFISTKTLLKLDLSFCTLSATDVNELKCLDRLTHLFLYDTEFQDIDLYKFLDLISARYLEEIYISKEDLKITNIRLMTLLKKFSNLKKIFLYSVVIPEGSFDREELDQFCNLKLFFVGYVEKNAHESETEIEILNSYFKPGIVKTFKINATNGCENENISIPNESTS</sequence>
<proteinExistence type="predicted"/>
<dbReference type="Gene3D" id="3.80.10.10">
    <property type="entry name" value="Ribonuclease Inhibitor"/>
    <property type="match status" value="1"/>
</dbReference>
<evidence type="ECO:0008006" key="3">
    <source>
        <dbReference type="Google" id="ProtNLM"/>
    </source>
</evidence>
<evidence type="ECO:0000313" key="2">
    <source>
        <dbReference type="Proteomes" id="UP000292362"/>
    </source>
</evidence>
<reference evidence="1 2" key="1">
    <citation type="submission" date="2017-12" db="EMBL/GenBank/DDBJ databases">
        <authorList>
            <person name="Pombert J.-F."/>
            <person name="Haag K.L."/>
            <person name="Ebert D."/>
        </authorList>
    </citation>
    <scope>NUCLEOTIDE SEQUENCE [LARGE SCALE GENOMIC DNA]</scope>
    <source>
        <strain evidence="1">FI-OER-3-3</strain>
    </source>
</reference>
<organism evidence="1 2">
    <name type="scientific">Hamiltosporidium tvaerminnensis</name>
    <dbReference type="NCBI Taxonomy" id="1176355"/>
    <lineage>
        <taxon>Eukaryota</taxon>
        <taxon>Fungi</taxon>
        <taxon>Fungi incertae sedis</taxon>
        <taxon>Microsporidia</taxon>
        <taxon>Dubosqiidae</taxon>
        <taxon>Hamiltosporidium</taxon>
    </lineage>
</organism>
<accession>A0A4Q9L9J6</accession>
<protein>
    <recommendedName>
        <fullName evidence="3">Leucine-rich repeat-containing protein</fullName>
    </recommendedName>
</protein>
<dbReference type="EMBL" id="PITJ01000140">
    <property type="protein sequence ID" value="TBU04403.1"/>
    <property type="molecule type" value="Genomic_DNA"/>
</dbReference>
<name>A0A4Q9L9J6_9MICR</name>
<dbReference type="VEuPathDB" id="MicrosporidiaDB:CWI37_0140p0020"/>
<dbReference type="SUPFAM" id="SSF52058">
    <property type="entry name" value="L domain-like"/>
    <property type="match status" value="1"/>
</dbReference>
<dbReference type="AlphaFoldDB" id="A0A4Q9L9J6"/>
<dbReference type="SUPFAM" id="SSF52047">
    <property type="entry name" value="RNI-like"/>
    <property type="match status" value="1"/>
</dbReference>
<evidence type="ECO:0000313" key="1">
    <source>
        <dbReference type="EMBL" id="TBU04403.1"/>
    </source>
</evidence>
<dbReference type="InterPro" id="IPR032675">
    <property type="entry name" value="LRR_dom_sf"/>
</dbReference>
<gene>
    <name evidence="1" type="ORF">CWI37_0140p0020</name>
</gene>